<dbReference type="EMBL" id="CP001600">
    <property type="protein sequence ID" value="ACR69060.1"/>
    <property type="molecule type" value="Genomic_DNA"/>
</dbReference>
<dbReference type="KEGG" id="eic:NT01EI_1884"/>
<accession>C5B844</accession>
<gene>
    <name evidence="2" type="ordered locus">NT01EI_1884</name>
</gene>
<name>C5B844_EDWI9</name>
<organism evidence="2 3">
    <name type="scientific">Edwardsiella ictaluri (strain 93-146)</name>
    <dbReference type="NCBI Taxonomy" id="634503"/>
    <lineage>
        <taxon>Bacteria</taxon>
        <taxon>Pseudomonadati</taxon>
        <taxon>Pseudomonadota</taxon>
        <taxon>Gammaproteobacteria</taxon>
        <taxon>Enterobacterales</taxon>
        <taxon>Hafniaceae</taxon>
        <taxon>Edwardsiella</taxon>
    </lineage>
</organism>
<reference evidence="2 3" key="2">
    <citation type="journal article" date="2012" name="J. Bacteriol.">
        <title>Genome Sequence of Edwardsiella ictaluri 93-146, a Strain Associated with a Natural Channel Catfish Outbreak of Enteric Septicemia of Catfish.</title>
        <authorList>
            <person name="Williams M.L."/>
            <person name="Gillaspy A.F."/>
            <person name="Dyer D.W."/>
            <person name="Thune R.L."/>
            <person name="Waldbieser G.C."/>
            <person name="Schuster S.C."/>
            <person name="Gipson J."/>
            <person name="Zaitshik J."/>
            <person name="Landry C."/>
            <person name="Banes M.M."/>
            <person name="Lawrence M.L."/>
        </authorList>
    </citation>
    <scope>NUCLEOTIDE SEQUENCE [LARGE SCALE GENOMIC DNA]</scope>
    <source>
        <strain evidence="2 3">93-146</strain>
    </source>
</reference>
<protein>
    <recommendedName>
        <fullName evidence="1">Transposase DDE domain-containing protein</fullName>
    </recommendedName>
</protein>
<evidence type="ECO:0000259" key="1">
    <source>
        <dbReference type="Pfam" id="PF13737"/>
    </source>
</evidence>
<evidence type="ECO:0000313" key="3">
    <source>
        <dbReference type="Proteomes" id="UP000001485"/>
    </source>
</evidence>
<dbReference type="AlphaFoldDB" id="C5B844"/>
<proteinExistence type="predicted"/>
<evidence type="ECO:0000313" key="2">
    <source>
        <dbReference type="EMBL" id="ACR69060.1"/>
    </source>
</evidence>
<dbReference type="Pfam" id="PF13737">
    <property type="entry name" value="DDE_Tnp_1_5"/>
    <property type="match status" value="1"/>
</dbReference>
<dbReference type="InterPro" id="IPR025668">
    <property type="entry name" value="Tnp_DDE_dom"/>
</dbReference>
<sequence>MAITTLLMMKRVFHLSRRYLPSPVDSICTLMALLLCCPDYSGISQRTKAVHISFTTPPVVKSHIGSSMLPV</sequence>
<dbReference type="STRING" id="67780.B6E78_02455"/>
<dbReference type="HOGENOM" id="CLU_2733603_0_0_6"/>
<dbReference type="Proteomes" id="UP000001485">
    <property type="component" value="Chromosome"/>
</dbReference>
<feature type="domain" description="Transposase DDE" evidence="1">
    <location>
        <begin position="2"/>
        <end position="57"/>
    </location>
</feature>
<reference evidence="3" key="1">
    <citation type="submission" date="2009-03" db="EMBL/GenBank/DDBJ databases">
        <title>Complete genome sequence of Edwardsiella ictaluri 93-146.</title>
        <authorList>
            <person name="Williams M.L."/>
            <person name="Gillaspy A.F."/>
            <person name="Dyer D.W."/>
            <person name="Thune R.L."/>
            <person name="Waldbieser G.C."/>
            <person name="Schuster S.C."/>
            <person name="Gipson J."/>
            <person name="Zaitshik J."/>
            <person name="Landry C."/>
            <person name="Lawrence M.L."/>
        </authorList>
    </citation>
    <scope>NUCLEOTIDE SEQUENCE [LARGE SCALE GENOMIC DNA]</scope>
    <source>
        <strain evidence="3">93-146</strain>
    </source>
</reference>